<evidence type="ECO:0000313" key="2">
    <source>
        <dbReference type="EMBL" id="WPG98430.1"/>
    </source>
</evidence>
<dbReference type="PANTHER" id="PTHR42084">
    <property type="entry name" value="YALI0E26631P"/>
    <property type="match status" value="1"/>
</dbReference>
<feature type="compositionally biased region" description="Acidic residues" evidence="1">
    <location>
        <begin position="34"/>
        <end position="47"/>
    </location>
</feature>
<reference evidence="2 3" key="1">
    <citation type="submission" date="2023-11" db="EMBL/GenBank/DDBJ databases">
        <title>An acidophilic fungus is an integral part of prey digestion in a carnivorous sundew plant.</title>
        <authorList>
            <person name="Tsai I.J."/>
        </authorList>
    </citation>
    <scope>NUCLEOTIDE SEQUENCE [LARGE SCALE GENOMIC DNA]</scope>
    <source>
        <strain evidence="2">169a</strain>
    </source>
</reference>
<feature type="compositionally biased region" description="Polar residues" evidence="1">
    <location>
        <begin position="257"/>
        <end position="269"/>
    </location>
</feature>
<name>A0AAQ3R2N9_9PEZI</name>
<dbReference type="PANTHER" id="PTHR42084:SF1">
    <property type="entry name" value="SERINE_THREONINE-PROTEIN KINASE PPK6"/>
    <property type="match status" value="1"/>
</dbReference>
<feature type="region of interest" description="Disordered" evidence="1">
    <location>
        <begin position="1"/>
        <end position="93"/>
    </location>
</feature>
<feature type="compositionally biased region" description="Pro residues" evidence="1">
    <location>
        <begin position="54"/>
        <end position="76"/>
    </location>
</feature>
<evidence type="ECO:0000313" key="3">
    <source>
        <dbReference type="Proteomes" id="UP001303373"/>
    </source>
</evidence>
<dbReference type="EMBL" id="CP138581">
    <property type="protein sequence ID" value="WPG98430.1"/>
    <property type="molecule type" value="Genomic_DNA"/>
</dbReference>
<feature type="region of interest" description="Disordered" evidence="1">
    <location>
        <begin position="298"/>
        <end position="317"/>
    </location>
</feature>
<organism evidence="2 3">
    <name type="scientific">Acrodontium crateriforme</name>
    <dbReference type="NCBI Taxonomy" id="150365"/>
    <lineage>
        <taxon>Eukaryota</taxon>
        <taxon>Fungi</taxon>
        <taxon>Dikarya</taxon>
        <taxon>Ascomycota</taxon>
        <taxon>Pezizomycotina</taxon>
        <taxon>Dothideomycetes</taxon>
        <taxon>Dothideomycetidae</taxon>
        <taxon>Mycosphaerellales</taxon>
        <taxon>Teratosphaeriaceae</taxon>
        <taxon>Acrodontium</taxon>
    </lineage>
</organism>
<gene>
    <name evidence="2" type="ORF">R9X50_00122000</name>
</gene>
<proteinExistence type="predicted"/>
<feature type="compositionally biased region" description="Basic and acidic residues" evidence="1">
    <location>
        <begin position="1"/>
        <end position="18"/>
    </location>
</feature>
<keyword evidence="3" id="KW-1185">Reference proteome</keyword>
<dbReference type="Proteomes" id="UP001303373">
    <property type="component" value="Chromosome 2"/>
</dbReference>
<evidence type="ECO:0000256" key="1">
    <source>
        <dbReference type="SAM" id="MobiDB-lite"/>
    </source>
</evidence>
<feature type="region of interest" description="Disordered" evidence="1">
    <location>
        <begin position="198"/>
        <end position="227"/>
    </location>
</feature>
<protein>
    <submittedName>
        <fullName evidence="2">Uncharacterized protein</fullName>
    </submittedName>
</protein>
<dbReference type="AlphaFoldDB" id="A0AAQ3R2N9"/>
<sequence length="545" mass="60213">MSRDLFAEFGGPKEEPKSHAFYPEANGVNSTFADDPDDDDDFGDFEDASAPTEPKTPPKPKTVPVQPKSPPVPPKDGAPKTKPLPFSPKPKEIIADGRHPFAAHMDLLFNGDDDEYDAGTDEITDLANNPEAAMAYSKKLIAQQQEEQRQREEKHAKEILSSLNANDTKLEAQENIQSAQKPLKMPPKDPNVLFDAENVSEEDDDDFGDFEVGTEAWQTGSPKTEKKQIETANGSAFDLLNLDDSLNTWAETPPSPTAAQNKIAPSSRTPAPRALNVTKDDDQWDDFDEAEPIRERFSDYKDETSQKPSAPTLDMAKSNIKNPSKEEALPPTNVPPPAILLSILPSIFASTNEALFKPLSKLDMKQRQMLLAHPATLQFLRGYLNIAIVIAHIIAGRKLRWKRDQYLAQGMRIGAAGRGMKLAGIDKSETAKEDREVFDVVRQWKEQIGKLRGAVASASTVPGSAKLPSIPDIAEQMPVKLLKSGEGGLTAPASCALCGLKREERVLKVDVDVDDTFGEWWVENVSMHVQCRDFWDEHKGKLKSR</sequence>
<accession>A0AAQ3R2N9</accession>
<feature type="compositionally biased region" description="Acidic residues" evidence="1">
    <location>
        <begin position="198"/>
        <end position="209"/>
    </location>
</feature>
<feature type="region of interest" description="Disordered" evidence="1">
    <location>
        <begin position="247"/>
        <end position="286"/>
    </location>
</feature>